<reference evidence="2 3" key="1">
    <citation type="journal article" date="2003" name="PLoS Biol.">
        <title>The genome sequence of Caenorhabditis briggsae: a platform for comparative genomics.</title>
        <authorList>
            <person name="Stein L.D."/>
            <person name="Bao Z."/>
            <person name="Blasiar D."/>
            <person name="Blumenthal T."/>
            <person name="Brent M.R."/>
            <person name="Chen N."/>
            <person name="Chinwalla A."/>
            <person name="Clarke L."/>
            <person name="Clee C."/>
            <person name="Coghlan A."/>
            <person name="Coulson A."/>
            <person name="D'Eustachio P."/>
            <person name="Fitch D.H."/>
            <person name="Fulton L.A."/>
            <person name="Fulton R.E."/>
            <person name="Griffiths-Jones S."/>
            <person name="Harris T.W."/>
            <person name="Hillier L.W."/>
            <person name="Kamath R."/>
            <person name="Kuwabara P.E."/>
            <person name="Mardis E.R."/>
            <person name="Marra M.A."/>
            <person name="Miner T.L."/>
            <person name="Minx P."/>
            <person name="Mullikin J.C."/>
            <person name="Plumb R.W."/>
            <person name="Rogers J."/>
            <person name="Schein J.E."/>
            <person name="Sohrmann M."/>
            <person name="Spieth J."/>
            <person name="Stajich J.E."/>
            <person name="Wei C."/>
            <person name="Willey D."/>
            <person name="Wilson R.K."/>
            <person name="Durbin R."/>
            <person name="Waterston R.H."/>
        </authorList>
    </citation>
    <scope>NUCLEOTIDE SEQUENCE [LARGE SCALE GENOMIC DNA]</scope>
    <source>
        <strain evidence="2 3">AF16</strain>
    </source>
</reference>
<accession>B6IGS4</accession>
<proteinExistence type="predicted"/>
<dbReference type="CTD" id="68919533"/>
<feature type="region of interest" description="Disordered" evidence="1">
    <location>
        <begin position="14"/>
        <end position="45"/>
    </location>
</feature>
<dbReference type="GeneID" id="68919533"/>
<dbReference type="RefSeq" id="XP_045098671.1">
    <property type="nucleotide sequence ID" value="XM_045240595.1"/>
</dbReference>
<dbReference type="KEGG" id="cbr:CBG_28085"/>
<name>B6IGS4_CAEBR</name>
<dbReference type="EMBL" id="HE601041">
    <property type="protein sequence ID" value="CAR99104.1"/>
    <property type="molecule type" value="Genomic_DNA"/>
</dbReference>
<organism evidence="2 3">
    <name type="scientific">Caenorhabditis briggsae</name>
    <dbReference type="NCBI Taxonomy" id="6238"/>
    <lineage>
        <taxon>Eukaryota</taxon>
        <taxon>Metazoa</taxon>
        <taxon>Ecdysozoa</taxon>
        <taxon>Nematoda</taxon>
        <taxon>Chromadorea</taxon>
        <taxon>Rhabditida</taxon>
        <taxon>Rhabditina</taxon>
        <taxon>Rhabditomorpha</taxon>
        <taxon>Rhabditoidea</taxon>
        <taxon>Rhabditidae</taxon>
        <taxon>Peloderinae</taxon>
        <taxon>Caenorhabditis</taxon>
    </lineage>
</organism>
<dbReference type="HOGENOM" id="CLU_3208108_0_0_1"/>
<gene>
    <name evidence="2" type="ORF">CBG28085</name>
    <name evidence="2" type="ORF">CBG_28085</name>
</gene>
<evidence type="ECO:0000313" key="2">
    <source>
        <dbReference type="EMBL" id="CAR99104.1"/>
    </source>
</evidence>
<sequence length="45" mass="5339">MPPFIYVVPEILSDEEPDDDFQEPVDEIRNDEITQEERNTKKGIF</sequence>
<dbReference type="InParanoid" id="B6IGS4"/>
<protein>
    <submittedName>
        <fullName evidence="2">Protein CBG28085</fullName>
    </submittedName>
</protein>
<keyword evidence="3" id="KW-1185">Reference proteome</keyword>
<dbReference type="AlphaFoldDB" id="B6IGS4"/>
<evidence type="ECO:0000313" key="3">
    <source>
        <dbReference type="Proteomes" id="UP000008549"/>
    </source>
</evidence>
<evidence type="ECO:0000256" key="1">
    <source>
        <dbReference type="SAM" id="MobiDB-lite"/>
    </source>
</evidence>
<dbReference type="Proteomes" id="UP000008549">
    <property type="component" value="Unassembled WGS sequence"/>
</dbReference>
<feature type="compositionally biased region" description="Acidic residues" evidence="1">
    <location>
        <begin position="14"/>
        <end position="25"/>
    </location>
</feature>
<feature type="compositionally biased region" description="Basic and acidic residues" evidence="1">
    <location>
        <begin position="26"/>
        <end position="45"/>
    </location>
</feature>
<reference evidence="2 3" key="2">
    <citation type="journal article" date="2011" name="PLoS Genet.">
        <title>Caenorhabditis briggsae recombinant inbred line genotypes reveal inter-strain incompatibility and the evolution of recombination.</title>
        <authorList>
            <person name="Ross J.A."/>
            <person name="Koboldt D.C."/>
            <person name="Staisch J.E."/>
            <person name="Chamberlin H.M."/>
            <person name="Gupta B.P."/>
            <person name="Miller R.D."/>
            <person name="Baird S.E."/>
            <person name="Haag E.S."/>
        </authorList>
    </citation>
    <scope>NUCLEOTIDE SEQUENCE [LARGE SCALE GENOMIC DNA]</scope>
    <source>
        <strain evidence="2 3">AF16</strain>
    </source>
</reference>